<dbReference type="AlphaFoldDB" id="A0A1L9NBV2"/>
<organism evidence="1 2">
    <name type="scientific">Aspergillus tubingensis (strain CBS 134.48)</name>
    <dbReference type="NCBI Taxonomy" id="767770"/>
    <lineage>
        <taxon>Eukaryota</taxon>
        <taxon>Fungi</taxon>
        <taxon>Dikarya</taxon>
        <taxon>Ascomycota</taxon>
        <taxon>Pezizomycotina</taxon>
        <taxon>Eurotiomycetes</taxon>
        <taxon>Eurotiomycetidae</taxon>
        <taxon>Eurotiales</taxon>
        <taxon>Aspergillaceae</taxon>
        <taxon>Aspergillus</taxon>
        <taxon>Aspergillus subgen. Circumdati</taxon>
    </lineage>
</organism>
<accession>A0A1L9NBV2</accession>
<protein>
    <submittedName>
        <fullName evidence="1">Uncharacterized protein</fullName>
    </submittedName>
</protein>
<sequence length="258" mass="29147">MASQKGRAVSLKGISRTVIIPPKVTTQADRIPDDLPDFIPGVPLILKDTLDFPNWDFQVRQILENVGLQDLVDSDIPHPKLDHKTYTRWRECSKALQSWLTGQISDELLLRFRLTVDKKGFADEAYKVIKMIILEHGIVRCENVVYDLVKKTRADYSTTSQYVEDFKSNYVLAKELQCGLPPFTASLLMLKEIRSDFPAWVASVEYIMPAYVASTYTEDDFFTLCQVAIELCAVKRLLRMSPLSATGAATAQHPESDA</sequence>
<dbReference type="VEuPathDB" id="FungiDB:ASPTUDRAFT_188026"/>
<keyword evidence="2" id="KW-1185">Reference proteome</keyword>
<reference evidence="2" key="1">
    <citation type="journal article" date="2017" name="Genome Biol.">
        <title>Comparative genomics reveals high biological diversity and specific adaptations in the industrially and medically important fungal genus Aspergillus.</title>
        <authorList>
            <person name="de Vries R.P."/>
            <person name="Riley R."/>
            <person name="Wiebenga A."/>
            <person name="Aguilar-Osorio G."/>
            <person name="Amillis S."/>
            <person name="Uchima C.A."/>
            <person name="Anderluh G."/>
            <person name="Asadollahi M."/>
            <person name="Askin M."/>
            <person name="Barry K."/>
            <person name="Battaglia E."/>
            <person name="Bayram O."/>
            <person name="Benocci T."/>
            <person name="Braus-Stromeyer S.A."/>
            <person name="Caldana C."/>
            <person name="Canovas D."/>
            <person name="Cerqueira G.C."/>
            <person name="Chen F."/>
            <person name="Chen W."/>
            <person name="Choi C."/>
            <person name="Clum A."/>
            <person name="Dos Santos R.A."/>
            <person name="Damasio A.R."/>
            <person name="Diallinas G."/>
            <person name="Emri T."/>
            <person name="Fekete E."/>
            <person name="Flipphi M."/>
            <person name="Freyberg S."/>
            <person name="Gallo A."/>
            <person name="Gournas C."/>
            <person name="Habgood R."/>
            <person name="Hainaut M."/>
            <person name="Harispe M.L."/>
            <person name="Henrissat B."/>
            <person name="Hilden K.S."/>
            <person name="Hope R."/>
            <person name="Hossain A."/>
            <person name="Karabika E."/>
            <person name="Karaffa L."/>
            <person name="Karanyi Z."/>
            <person name="Krasevec N."/>
            <person name="Kuo A."/>
            <person name="Kusch H."/>
            <person name="LaButti K."/>
            <person name="Lagendijk E.L."/>
            <person name="Lapidus A."/>
            <person name="Levasseur A."/>
            <person name="Lindquist E."/>
            <person name="Lipzen A."/>
            <person name="Logrieco A.F."/>
            <person name="MacCabe A."/>
            <person name="Maekelae M.R."/>
            <person name="Malavazi I."/>
            <person name="Melin P."/>
            <person name="Meyer V."/>
            <person name="Mielnichuk N."/>
            <person name="Miskei M."/>
            <person name="Molnar A.P."/>
            <person name="Mule G."/>
            <person name="Ngan C.Y."/>
            <person name="Orejas M."/>
            <person name="Orosz E."/>
            <person name="Ouedraogo J.P."/>
            <person name="Overkamp K.M."/>
            <person name="Park H.-S."/>
            <person name="Perrone G."/>
            <person name="Piumi F."/>
            <person name="Punt P.J."/>
            <person name="Ram A.F."/>
            <person name="Ramon A."/>
            <person name="Rauscher S."/>
            <person name="Record E."/>
            <person name="Riano-Pachon D.M."/>
            <person name="Robert V."/>
            <person name="Roehrig J."/>
            <person name="Ruller R."/>
            <person name="Salamov A."/>
            <person name="Salih N.S."/>
            <person name="Samson R.A."/>
            <person name="Sandor E."/>
            <person name="Sanguinetti M."/>
            <person name="Schuetze T."/>
            <person name="Sepcic K."/>
            <person name="Shelest E."/>
            <person name="Sherlock G."/>
            <person name="Sophianopoulou V."/>
            <person name="Squina F.M."/>
            <person name="Sun H."/>
            <person name="Susca A."/>
            <person name="Todd R.B."/>
            <person name="Tsang A."/>
            <person name="Unkles S.E."/>
            <person name="van de Wiele N."/>
            <person name="van Rossen-Uffink D."/>
            <person name="Oliveira J.V."/>
            <person name="Vesth T.C."/>
            <person name="Visser J."/>
            <person name="Yu J.-H."/>
            <person name="Zhou M."/>
            <person name="Andersen M.R."/>
            <person name="Archer D.B."/>
            <person name="Baker S.E."/>
            <person name="Benoit I."/>
            <person name="Brakhage A.A."/>
            <person name="Braus G.H."/>
            <person name="Fischer R."/>
            <person name="Frisvad J.C."/>
            <person name="Goldman G.H."/>
            <person name="Houbraken J."/>
            <person name="Oakley B."/>
            <person name="Pocsi I."/>
            <person name="Scazzocchio C."/>
            <person name="Seiboth B."/>
            <person name="vanKuyk P.A."/>
            <person name="Wortman J."/>
            <person name="Dyer P.S."/>
            <person name="Grigoriev I.V."/>
        </authorList>
    </citation>
    <scope>NUCLEOTIDE SEQUENCE [LARGE SCALE GENOMIC DNA]</scope>
    <source>
        <strain evidence="2">CBS 134.48</strain>
    </source>
</reference>
<dbReference type="STRING" id="767770.A0A1L9NBV2"/>
<evidence type="ECO:0000313" key="1">
    <source>
        <dbReference type="EMBL" id="OJI86662.1"/>
    </source>
</evidence>
<proteinExistence type="predicted"/>
<dbReference type="EMBL" id="KV878187">
    <property type="protein sequence ID" value="OJI86662.1"/>
    <property type="molecule type" value="Genomic_DNA"/>
</dbReference>
<name>A0A1L9NBV2_ASPTC</name>
<evidence type="ECO:0000313" key="2">
    <source>
        <dbReference type="Proteomes" id="UP000184304"/>
    </source>
</evidence>
<dbReference type="Proteomes" id="UP000184304">
    <property type="component" value="Unassembled WGS sequence"/>
</dbReference>
<dbReference type="OMA" id="DFPNWDF"/>
<gene>
    <name evidence="1" type="ORF">ASPTUDRAFT_188026</name>
</gene>
<dbReference type="OrthoDB" id="4446873at2759"/>